<feature type="transmembrane region" description="Helical" evidence="9">
    <location>
        <begin position="288"/>
        <end position="307"/>
    </location>
</feature>
<evidence type="ECO:0000256" key="1">
    <source>
        <dbReference type="ARBA" id="ARBA00004651"/>
    </source>
</evidence>
<evidence type="ECO:0000256" key="6">
    <source>
        <dbReference type="ARBA" id="ARBA00022692"/>
    </source>
</evidence>
<feature type="transmembrane region" description="Helical" evidence="9">
    <location>
        <begin position="20"/>
        <end position="42"/>
    </location>
</feature>
<keyword evidence="13" id="KW-1185">Reference proteome</keyword>
<keyword evidence="10" id="KW-0997">Cell inner membrane</keyword>
<dbReference type="SUPFAM" id="SSF161098">
    <property type="entry name" value="MetI-like"/>
    <property type="match status" value="1"/>
</dbReference>
<keyword evidence="8 9" id="KW-0472">Membrane</keyword>
<keyword evidence="3 9" id="KW-0813">Transport</keyword>
<accession>A0ABX3A755</accession>
<evidence type="ECO:0000256" key="8">
    <source>
        <dbReference type="ARBA" id="ARBA00023136"/>
    </source>
</evidence>
<dbReference type="CDD" id="cd06261">
    <property type="entry name" value="TM_PBP2"/>
    <property type="match status" value="1"/>
</dbReference>
<dbReference type="InterPro" id="IPR000515">
    <property type="entry name" value="MetI-like"/>
</dbReference>
<evidence type="ECO:0000256" key="2">
    <source>
        <dbReference type="ARBA" id="ARBA00007069"/>
    </source>
</evidence>
<comment type="subcellular location">
    <subcellularLocation>
        <location evidence="10">Cell inner membrane</location>
        <topology evidence="10">Multi-pass membrane protein</topology>
    </subcellularLocation>
    <subcellularLocation>
        <location evidence="1 9">Cell membrane</location>
        <topology evidence="1 9">Multi-pass membrane protein</topology>
    </subcellularLocation>
</comment>
<keyword evidence="7 9" id="KW-1133">Transmembrane helix</keyword>
<evidence type="ECO:0000256" key="5">
    <source>
        <dbReference type="ARBA" id="ARBA00022592"/>
    </source>
</evidence>
<keyword evidence="5 10" id="KW-0592">Phosphate transport</keyword>
<feature type="transmembrane region" description="Helical" evidence="9">
    <location>
        <begin position="155"/>
        <end position="181"/>
    </location>
</feature>
<dbReference type="InterPro" id="IPR051124">
    <property type="entry name" value="Phosphate_Transport_Permease"/>
</dbReference>
<feature type="domain" description="ABC transmembrane type-1" evidence="11">
    <location>
        <begin position="74"/>
        <end position="303"/>
    </location>
</feature>
<reference evidence="12 13" key="1">
    <citation type="submission" date="2016-08" db="EMBL/GenBank/DDBJ databases">
        <title>Draft genome sequence of Candidatus Piscirickettsia litoralis, from seawater.</title>
        <authorList>
            <person name="Wan X."/>
            <person name="Lee A.J."/>
            <person name="Hou S."/>
            <person name="Donachie S.P."/>
        </authorList>
    </citation>
    <scope>NUCLEOTIDE SEQUENCE [LARGE SCALE GENOMIC DNA]</scope>
    <source>
        <strain evidence="12 13">Y2</strain>
    </source>
</reference>
<feature type="transmembrane region" description="Helical" evidence="9">
    <location>
        <begin position="111"/>
        <end position="135"/>
    </location>
</feature>
<proteinExistence type="inferred from homology"/>
<comment type="caution">
    <text evidence="12">The sequence shown here is derived from an EMBL/GenBank/DDBJ whole genome shotgun (WGS) entry which is preliminary data.</text>
</comment>
<evidence type="ECO:0000256" key="9">
    <source>
        <dbReference type="RuleBase" id="RU363032"/>
    </source>
</evidence>
<dbReference type="Gene3D" id="1.10.3720.10">
    <property type="entry name" value="MetI-like"/>
    <property type="match status" value="1"/>
</dbReference>
<gene>
    <name evidence="12" type="ORF">BGC07_12280</name>
</gene>
<feature type="transmembrane region" description="Helical" evidence="9">
    <location>
        <begin position="78"/>
        <end position="99"/>
    </location>
</feature>
<comment type="function">
    <text evidence="10">Part of the binding-protein-dependent transport system for phosphate; probably responsible for the translocation of the substrate across the membrane.</text>
</comment>
<dbReference type="EMBL" id="MDTU01000001">
    <property type="protein sequence ID" value="ODN44092.1"/>
    <property type="molecule type" value="Genomic_DNA"/>
</dbReference>
<dbReference type="PROSITE" id="PS50928">
    <property type="entry name" value="ABC_TM1"/>
    <property type="match status" value="1"/>
</dbReference>
<dbReference type="PANTHER" id="PTHR30425">
    <property type="entry name" value="PHOSPHATE TRANSPORT SYSTEM PERMEASE PROTEIN PST"/>
    <property type="match status" value="1"/>
</dbReference>
<sequence length="313" mass="33912">MITNTKAGSSNTLRGDRFYLLTKAAGLFVIVALIGILISLIVQSWPALEKFGLSFIWANVWNPAADNFGGLSALSGTLITSVIAMIIAVPASFAIAVFMTELTPRRFKRPLKILIDMMAGIPSIIYGMWGLFIFVPFMSNEIQPWLTEHIGTLPLIGTFFSGPPLGIGVLTAGIILSFMIIPMMSSMLADILETVPVPMREASHSLGVTRAAVVCKVLFPYVRSGVIGTYMLGLGRALGETMAVTFVIGNSHSISNMLFMPGTTISASIANEFNEATGHLYPGALMELALILFALTFCVILFSRLLLARYRRH</sequence>
<keyword evidence="6 9" id="KW-0812">Transmembrane</keyword>
<dbReference type="Pfam" id="PF00528">
    <property type="entry name" value="BPD_transp_1"/>
    <property type="match status" value="1"/>
</dbReference>
<keyword evidence="4" id="KW-1003">Cell membrane</keyword>
<evidence type="ECO:0000256" key="7">
    <source>
        <dbReference type="ARBA" id="ARBA00022989"/>
    </source>
</evidence>
<comment type="caution">
    <text evidence="10">Lacks conserved residue(s) required for the propagation of feature annotation.</text>
</comment>
<evidence type="ECO:0000256" key="3">
    <source>
        <dbReference type="ARBA" id="ARBA00022448"/>
    </source>
</evidence>
<evidence type="ECO:0000313" key="12">
    <source>
        <dbReference type="EMBL" id="ODN44092.1"/>
    </source>
</evidence>
<dbReference type="PANTHER" id="PTHR30425:SF1">
    <property type="entry name" value="PHOSPHATE TRANSPORT SYSTEM PERMEASE PROTEIN PSTC"/>
    <property type="match status" value="1"/>
</dbReference>
<evidence type="ECO:0000259" key="11">
    <source>
        <dbReference type="PROSITE" id="PS50928"/>
    </source>
</evidence>
<evidence type="ECO:0000256" key="10">
    <source>
        <dbReference type="RuleBase" id="RU363054"/>
    </source>
</evidence>
<organism evidence="12 13">
    <name type="scientific">Piscirickettsia litoralis</name>
    <dbReference type="NCBI Taxonomy" id="1891921"/>
    <lineage>
        <taxon>Bacteria</taxon>
        <taxon>Pseudomonadati</taxon>
        <taxon>Pseudomonadota</taxon>
        <taxon>Gammaproteobacteria</taxon>
        <taxon>Thiotrichales</taxon>
        <taxon>Piscirickettsiaceae</taxon>
        <taxon>Piscirickettsia</taxon>
    </lineage>
</organism>
<evidence type="ECO:0000256" key="4">
    <source>
        <dbReference type="ARBA" id="ARBA00022475"/>
    </source>
</evidence>
<comment type="similarity">
    <text evidence="2 10">Belongs to the binding-protein-dependent transport system permease family. CysTW subfamily.</text>
</comment>
<name>A0ABX3A755_9GAMM</name>
<dbReference type="InterPro" id="IPR011864">
    <property type="entry name" value="Phosphate_PstC"/>
</dbReference>
<dbReference type="Proteomes" id="UP000094329">
    <property type="component" value="Unassembled WGS sequence"/>
</dbReference>
<protein>
    <recommendedName>
        <fullName evidence="10">Phosphate transport system permease protein</fullName>
    </recommendedName>
</protein>
<dbReference type="InterPro" id="IPR035906">
    <property type="entry name" value="MetI-like_sf"/>
</dbReference>
<dbReference type="NCBIfam" id="TIGR02138">
    <property type="entry name" value="phosphate_pstC"/>
    <property type="match status" value="1"/>
</dbReference>
<evidence type="ECO:0000313" key="13">
    <source>
        <dbReference type="Proteomes" id="UP000094329"/>
    </source>
</evidence>